<evidence type="ECO:0000256" key="4">
    <source>
        <dbReference type="ARBA" id="ARBA00022676"/>
    </source>
</evidence>
<dbReference type="GO" id="GO:0005886">
    <property type="term" value="C:plasma membrane"/>
    <property type="evidence" value="ECO:0007669"/>
    <property type="project" value="UniProtKB-SubCell"/>
</dbReference>
<feature type="compositionally biased region" description="Basic and acidic residues" evidence="10">
    <location>
        <begin position="1"/>
        <end position="25"/>
    </location>
</feature>
<feature type="transmembrane region" description="Helical" evidence="11">
    <location>
        <begin position="128"/>
        <end position="148"/>
    </location>
</feature>
<reference evidence="13" key="1">
    <citation type="submission" date="2020-05" db="EMBL/GenBank/DDBJ databases">
        <title>Phylogenomic resolution of chytrid fungi.</title>
        <authorList>
            <person name="Stajich J.E."/>
            <person name="Amses K."/>
            <person name="Simmons R."/>
            <person name="Seto K."/>
            <person name="Myers J."/>
            <person name="Bonds A."/>
            <person name="Quandt C.A."/>
            <person name="Barry K."/>
            <person name="Liu P."/>
            <person name="Grigoriev I."/>
            <person name="Longcore J.E."/>
            <person name="James T.Y."/>
        </authorList>
    </citation>
    <scope>NUCLEOTIDE SEQUENCE</scope>
    <source>
        <strain evidence="13">JEL0379</strain>
    </source>
</reference>
<dbReference type="PANTHER" id="PTHR22914:SF41">
    <property type="entry name" value="CHITIN SYNTHASE 7"/>
    <property type="match status" value="1"/>
</dbReference>
<keyword evidence="9" id="KW-0325">Glycoprotein</keyword>
<proteinExistence type="predicted"/>
<dbReference type="CDD" id="cd04190">
    <property type="entry name" value="Chitin_synth_C"/>
    <property type="match status" value="1"/>
</dbReference>
<feature type="region of interest" description="Disordered" evidence="10">
    <location>
        <begin position="1"/>
        <end position="62"/>
    </location>
</feature>
<evidence type="ECO:0000256" key="3">
    <source>
        <dbReference type="ARBA" id="ARBA00022475"/>
    </source>
</evidence>
<evidence type="ECO:0000256" key="8">
    <source>
        <dbReference type="ARBA" id="ARBA00023136"/>
    </source>
</evidence>
<evidence type="ECO:0000256" key="2">
    <source>
        <dbReference type="ARBA" id="ARBA00012543"/>
    </source>
</evidence>
<keyword evidence="14" id="KW-1185">Reference proteome</keyword>
<dbReference type="Proteomes" id="UP001212152">
    <property type="component" value="Unassembled WGS sequence"/>
</dbReference>
<keyword evidence="3" id="KW-1003">Cell membrane</keyword>
<keyword evidence="6 11" id="KW-0812">Transmembrane</keyword>
<evidence type="ECO:0000256" key="6">
    <source>
        <dbReference type="ARBA" id="ARBA00022692"/>
    </source>
</evidence>
<evidence type="ECO:0000256" key="1">
    <source>
        <dbReference type="ARBA" id="ARBA00004651"/>
    </source>
</evidence>
<keyword evidence="7 11" id="KW-1133">Transmembrane helix</keyword>
<feature type="transmembrane region" description="Helical" evidence="11">
    <location>
        <begin position="804"/>
        <end position="822"/>
    </location>
</feature>
<dbReference type="InterPro" id="IPR004835">
    <property type="entry name" value="Chitin_synth"/>
</dbReference>
<comment type="caution">
    <text evidence="13">The sequence shown here is derived from an EMBL/GenBank/DDBJ whole genome shotgun (WGS) entry which is preliminary data.</text>
</comment>
<evidence type="ECO:0000259" key="12">
    <source>
        <dbReference type="Pfam" id="PF22997"/>
    </source>
</evidence>
<dbReference type="Pfam" id="PF03142">
    <property type="entry name" value="Chitin_synth_2"/>
    <property type="match status" value="1"/>
</dbReference>
<dbReference type="GO" id="GO:0006031">
    <property type="term" value="P:chitin biosynthetic process"/>
    <property type="evidence" value="ECO:0007669"/>
    <property type="project" value="TreeGrafter"/>
</dbReference>
<dbReference type="EMBL" id="JADGJQ010000007">
    <property type="protein sequence ID" value="KAJ3182992.1"/>
    <property type="molecule type" value="Genomic_DNA"/>
</dbReference>
<feature type="transmembrane region" description="Helical" evidence="11">
    <location>
        <begin position="852"/>
        <end position="876"/>
    </location>
</feature>
<evidence type="ECO:0000256" key="5">
    <source>
        <dbReference type="ARBA" id="ARBA00022679"/>
    </source>
</evidence>
<dbReference type="AlphaFoldDB" id="A0AAD5XUS4"/>
<name>A0AAD5XUS4_9FUNG</name>
<evidence type="ECO:0000313" key="14">
    <source>
        <dbReference type="Proteomes" id="UP001212152"/>
    </source>
</evidence>
<feature type="transmembrane region" description="Helical" evidence="11">
    <location>
        <begin position="366"/>
        <end position="392"/>
    </location>
</feature>
<gene>
    <name evidence="13" type="ORF">HDU87_007414</name>
</gene>
<dbReference type="SUPFAM" id="SSF53448">
    <property type="entry name" value="Nucleotide-diphospho-sugar transferases"/>
    <property type="match status" value="1"/>
</dbReference>
<protein>
    <recommendedName>
        <fullName evidence="2">chitin synthase</fullName>
        <ecNumber evidence="2">2.4.1.16</ecNumber>
    </recommendedName>
</protein>
<dbReference type="Pfam" id="PF22997">
    <property type="entry name" value="CHS4"/>
    <property type="match status" value="1"/>
</dbReference>
<keyword evidence="4" id="KW-0328">Glycosyltransferase</keyword>
<feature type="transmembrane region" description="Helical" evidence="11">
    <location>
        <begin position="829"/>
        <end position="846"/>
    </location>
</feature>
<keyword evidence="5" id="KW-0808">Transferase</keyword>
<dbReference type="GO" id="GO:0030428">
    <property type="term" value="C:cell septum"/>
    <property type="evidence" value="ECO:0007669"/>
    <property type="project" value="TreeGrafter"/>
</dbReference>
<dbReference type="PANTHER" id="PTHR22914">
    <property type="entry name" value="CHITIN SYNTHASE"/>
    <property type="match status" value="1"/>
</dbReference>
<evidence type="ECO:0000256" key="9">
    <source>
        <dbReference type="ARBA" id="ARBA00023180"/>
    </source>
</evidence>
<evidence type="ECO:0000256" key="10">
    <source>
        <dbReference type="SAM" id="MobiDB-lite"/>
    </source>
</evidence>
<dbReference type="InterPro" id="IPR054295">
    <property type="entry name" value="CHS4-like_dom"/>
</dbReference>
<dbReference type="GO" id="GO:0004100">
    <property type="term" value="F:chitin synthase activity"/>
    <property type="evidence" value="ECO:0007669"/>
    <property type="project" value="UniProtKB-EC"/>
</dbReference>
<dbReference type="EC" id="2.4.1.16" evidence="2"/>
<dbReference type="InterPro" id="IPR029044">
    <property type="entry name" value="Nucleotide-diphossugar_trans"/>
</dbReference>
<accession>A0AAD5XUS4</accession>
<keyword evidence="8 11" id="KW-0472">Membrane</keyword>
<evidence type="ECO:0000256" key="7">
    <source>
        <dbReference type="ARBA" id="ARBA00022989"/>
    </source>
</evidence>
<comment type="subcellular location">
    <subcellularLocation>
        <location evidence="1">Cell membrane</location>
        <topology evidence="1">Multi-pass membrane protein</topology>
    </subcellularLocation>
</comment>
<evidence type="ECO:0000313" key="13">
    <source>
        <dbReference type="EMBL" id="KAJ3182992.1"/>
    </source>
</evidence>
<feature type="domain" description="Chitin synthase 4-like" evidence="12">
    <location>
        <begin position="271"/>
        <end position="352"/>
    </location>
</feature>
<sequence length="914" mass="101562">MSGRTERGRFEIDATKGNPSEEHGLRGLSRQKTLVKPERQRTQRAPMLRKANAAPPTARVGATTARLGKQLPEPEALLAYSTPSPVAAEDPNWWTYFSRSMTCCVWPRCMEACGMTDKNIQQAWREKVTLCMIIGFLCFFVGFFSFGLKPVLCPNGSSSSASDAYLNRTDHMSVPYRDGVIIFGSLYDFNATASMLAQRANIQLTADWHGIDISRLFAGRPTADCMTLLGGVSIDCTVPNPFPLSPALQPPDGVGCPDPTWLSGIANRRLFFQWNEVSENVISPHSLLVFNGAVLNLTSFLATADTVDVPGMLALVTLIRTSLGRDITLLWTNTGLRRKTMTCLQRQYQAGFIDQDSIGCAAYQTIMVIMMIIIMGVVACRFVMALAFYYFFSESIKISKYSPESRYSQVVYHDGYPRPTFSNGDSLDMYTMLLVTCYSEGGDGIRGTLESLAETVYPDDKKLLFVIADGLIKGDDWKATGKTTPEIIVDMILEDPALGEAVPKSYLAIADGAKQHNAARVHAGYYPHNGRHVPIIVVVKCGPESENVSSNAKPGNRGKRDSQMILMNFLSRALFNDRMTPLDHDLYNKIFHITGVTPNVYETILMVDADTRVSPMSLRHMNGAMKADGDIMGLCGETRIANKSDSWVTAIQVFEYYISHHLGKAFESVFAGVTCLPGCFSMYRISAGKGDKITPFLVSPDIVEEYSENVVDTLHKKNLLLLGEDRFLTTLLLRTFPRRKMVFVPKAICHTVVPDKFKVLLSQRRRWINSTIHNLLELVLLRDLCGIFCFSMQFLIALELLGTAILPSTILSLYVLVLSSFVSPQPLPLILLTTTLLLPGVLISFTTRKWVYVGYMFIYLLALPVWNFILPLYAFWRFDDFSWGETRKVVGDAGGGGHGDKDGEYVAGSVVLKK</sequence>
<organism evidence="13 14">
    <name type="scientific">Geranomyces variabilis</name>
    <dbReference type="NCBI Taxonomy" id="109894"/>
    <lineage>
        <taxon>Eukaryota</taxon>
        <taxon>Fungi</taxon>
        <taxon>Fungi incertae sedis</taxon>
        <taxon>Chytridiomycota</taxon>
        <taxon>Chytridiomycota incertae sedis</taxon>
        <taxon>Chytridiomycetes</taxon>
        <taxon>Spizellomycetales</taxon>
        <taxon>Powellomycetaceae</taxon>
        <taxon>Geranomyces</taxon>
    </lineage>
</organism>
<evidence type="ECO:0000256" key="11">
    <source>
        <dbReference type="SAM" id="Phobius"/>
    </source>
</evidence>